<comment type="caution">
    <text evidence="1">The sequence shown here is derived from an EMBL/GenBank/DDBJ whole genome shotgun (WGS) entry which is preliminary data.</text>
</comment>
<evidence type="ECO:0000313" key="1">
    <source>
        <dbReference type="EMBL" id="KKL04693.1"/>
    </source>
</evidence>
<gene>
    <name evidence="1" type="ORF">LCGC14_2613500</name>
</gene>
<dbReference type="AlphaFoldDB" id="A0A0F9CXZ0"/>
<sequence>NTIGGTARPLLAANAGLTVQMSGMNNTGFTNGGLKGGMEITENKTLADGAIFTATTRGYTTGIAFYTIATNKNDKSQGQFAADTNTITNLTPEATDLNYGTTSDPNGACNNSKFNIWIDAATDTIKIRNCTGSSYHVTLKSLG</sequence>
<feature type="non-terminal residue" evidence="1">
    <location>
        <position position="1"/>
    </location>
</feature>
<accession>A0A0F9CXZ0</accession>
<reference evidence="1" key="1">
    <citation type="journal article" date="2015" name="Nature">
        <title>Complex archaea that bridge the gap between prokaryotes and eukaryotes.</title>
        <authorList>
            <person name="Spang A."/>
            <person name="Saw J.H."/>
            <person name="Jorgensen S.L."/>
            <person name="Zaremba-Niedzwiedzka K."/>
            <person name="Martijn J."/>
            <person name="Lind A.E."/>
            <person name="van Eijk R."/>
            <person name="Schleper C."/>
            <person name="Guy L."/>
            <person name="Ettema T.J."/>
        </authorList>
    </citation>
    <scope>NUCLEOTIDE SEQUENCE</scope>
</reference>
<organism evidence="1">
    <name type="scientific">marine sediment metagenome</name>
    <dbReference type="NCBI Taxonomy" id="412755"/>
    <lineage>
        <taxon>unclassified sequences</taxon>
        <taxon>metagenomes</taxon>
        <taxon>ecological metagenomes</taxon>
    </lineage>
</organism>
<name>A0A0F9CXZ0_9ZZZZ</name>
<dbReference type="EMBL" id="LAZR01044418">
    <property type="protein sequence ID" value="KKL04693.1"/>
    <property type="molecule type" value="Genomic_DNA"/>
</dbReference>
<protein>
    <submittedName>
        <fullName evidence="1">Uncharacterized protein</fullName>
    </submittedName>
</protein>
<proteinExistence type="predicted"/>